<reference evidence="1" key="1">
    <citation type="submission" date="2020-11" db="EMBL/GenBank/DDBJ databases">
        <authorList>
            <person name="Tran Van P."/>
        </authorList>
    </citation>
    <scope>NUCLEOTIDE SEQUENCE</scope>
</reference>
<evidence type="ECO:0000313" key="2">
    <source>
        <dbReference type="Proteomes" id="UP000677054"/>
    </source>
</evidence>
<dbReference type="Proteomes" id="UP000677054">
    <property type="component" value="Unassembled WGS sequence"/>
</dbReference>
<dbReference type="EMBL" id="LR902960">
    <property type="protein sequence ID" value="CAD7251309.1"/>
    <property type="molecule type" value="Genomic_DNA"/>
</dbReference>
<accession>A0A7R9FQT9</accession>
<dbReference type="EMBL" id="CAJPEV010003443">
    <property type="protein sequence ID" value="CAG0899765.1"/>
    <property type="molecule type" value="Genomic_DNA"/>
</dbReference>
<keyword evidence="2" id="KW-1185">Reference proteome</keyword>
<gene>
    <name evidence="1" type="ORF">DSTB1V02_LOCUS11076</name>
</gene>
<proteinExistence type="predicted"/>
<sequence>MAFGGGAEVVQRWCGGGAEVVRRWCRGGAEVVQRWCRGGAEVVQRWCRGGAEVAYLHQHFRWVQNANDANPDLLRPQGTRIDRIEYHVEHAVDYVLTGADTTRDAHIGTCNRVSG</sequence>
<dbReference type="OrthoDB" id="10255013at2759"/>
<protein>
    <submittedName>
        <fullName evidence="1">Uncharacterized protein</fullName>
    </submittedName>
</protein>
<dbReference type="AlphaFoldDB" id="A0A7R9FQT9"/>
<organism evidence="1">
    <name type="scientific">Darwinula stevensoni</name>
    <dbReference type="NCBI Taxonomy" id="69355"/>
    <lineage>
        <taxon>Eukaryota</taxon>
        <taxon>Metazoa</taxon>
        <taxon>Ecdysozoa</taxon>
        <taxon>Arthropoda</taxon>
        <taxon>Crustacea</taxon>
        <taxon>Oligostraca</taxon>
        <taxon>Ostracoda</taxon>
        <taxon>Podocopa</taxon>
        <taxon>Podocopida</taxon>
        <taxon>Darwinulocopina</taxon>
        <taxon>Darwinuloidea</taxon>
        <taxon>Darwinulidae</taxon>
        <taxon>Darwinula</taxon>
    </lineage>
</organism>
<dbReference type="Gene3D" id="1.20.5.110">
    <property type="match status" value="1"/>
</dbReference>
<evidence type="ECO:0000313" key="1">
    <source>
        <dbReference type="EMBL" id="CAD7251309.1"/>
    </source>
</evidence>
<name>A0A7R9FQT9_9CRUS</name>